<evidence type="ECO:0000256" key="1">
    <source>
        <dbReference type="SAM" id="MobiDB-lite"/>
    </source>
</evidence>
<protein>
    <submittedName>
        <fullName evidence="3">Uncharacterized protein</fullName>
    </submittedName>
</protein>
<organism evidence="3">
    <name type="scientific">Spongospora subterranea</name>
    <dbReference type="NCBI Taxonomy" id="70186"/>
    <lineage>
        <taxon>Eukaryota</taxon>
        <taxon>Sar</taxon>
        <taxon>Rhizaria</taxon>
        <taxon>Endomyxa</taxon>
        <taxon>Phytomyxea</taxon>
        <taxon>Plasmodiophorida</taxon>
        <taxon>Plasmodiophoridae</taxon>
        <taxon>Spongospora</taxon>
    </lineage>
</organism>
<feature type="chain" id="PRO_5005223687" evidence="2">
    <location>
        <begin position="18"/>
        <end position="102"/>
    </location>
</feature>
<dbReference type="EMBL" id="HACM01003769">
    <property type="protein sequence ID" value="CRZ04211.1"/>
    <property type="molecule type" value="Transcribed_RNA"/>
</dbReference>
<evidence type="ECO:0000256" key="2">
    <source>
        <dbReference type="SAM" id="SignalP"/>
    </source>
</evidence>
<feature type="region of interest" description="Disordered" evidence="1">
    <location>
        <begin position="59"/>
        <end position="81"/>
    </location>
</feature>
<name>A0A0H5QRP3_9EUKA</name>
<proteinExistence type="predicted"/>
<sequence length="102" mass="11597">MKIHIIILCLLIYLCSSIYDELLVMVDKSSSSLYVEANQFSYNELFNSQHYKVARELRNLDRSNGGGRVPTPPPPNPNLRTHWWIPIEPPLKSPSPPPPPTS</sequence>
<feature type="signal peptide" evidence="2">
    <location>
        <begin position="1"/>
        <end position="17"/>
    </location>
</feature>
<evidence type="ECO:0000313" key="3">
    <source>
        <dbReference type="EMBL" id="CRZ04211.1"/>
    </source>
</evidence>
<dbReference type="AlphaFoldDB" id="A0A0H5QRP3"/>
<feature type="non-terminal residue" evidence="3">
    <location>
        <position position="102"/>
    </location>
</feature>
<accession>A0A0H5QRP3</accession>
<reference evidence="3" key="1">
    <citation type="submission" date="2015-04" db="EMBL/GenBank/DDBJ databases">
        <title>The genome sequence of the plant pathogenic Rhizarian Plasmodiophora brassicae reveals insights in its biotrophic life cycle and the origin of chitin synthesis.</title>
        <authorList>
            <person name="Schwelm A."/>
            <person name="Fogelqvist J."/>
            <person name="Knaust A."/>
            <person name="Julke S."/>
            <person name="Lilja T."/>
            <person name="Dhandapani V."/>
            <person name="Bonilla-Rosso G."/>
            <person name="Karlsson M."/>
            <person name="Shevchenko A."/>
            <person name="Choi S.R."/>
            <person name="Kim H.G."/>
            <person name="Park J.Y."/>
            <person name="Lim Y.P."/>
            <person name="Ludwig-Muller J."/>
            <person name="Dixelius C."/>
        </authorList>
    </citation>
    <scope>NUCLEOTIDE SEQUENCE</scope>
    <source>
        <tissue evidence="3">Potato root galls</tissue>
    </source>
</reference>
<keyword evidence="2" id="KW-0732">Signal</keyword>